<protein>
    <submittedName>
        <fullName evidence="1">Uncharacterized protein</fullName>
    </submittedName>
</protein>
<dbReference type="Proteomes" id="UP000814140">
    <property type="component" value="Unassembled WGS sequence"/>
</dbReference>
<accession>A0ACB8SF29</accession>
<comment type="caution">
    <text evidence="1">The sequence shown here is derived from an EMBL/GenBank/DDBJ whole genome shotgun (WGS) entry which is preliminary data.</text>
</comment>
<feature type="non-terminal residue" evidence="1">
    <location>
        <position position="118"/>
    </location>
</feature>
<organism evidence="1 2">
    <name type="scientific">Artomyces pyxidatus</name>
    <dbReference type="NCBI Taxonomy" id="48021"/>
    <lineage>
        <taxon>Eukaryota</taxon>
        <taxon>Fungi</taxon>
        <taxon>Dikarya</taxon>
        <taxon>Basidiomycota</taxon>
        <taxon>Agaricomycotina</taxon>
        <taxon>Agaricomycetes</taxon>
        <taxon>Russulales</taxon>
        <taxon>Auriscalpiaceae</taxon>
        <taxon>Artomyces</taxon>
    </lineage>
</organism>
<gene>
    <name evidence="1" type="ORF">BV25DRAFT_1768896</name>
</gene>
<evidence type="ECO:0000313" key="1">
    <source>
        <dbReference type="EMBL" id="KAI0055093.1"/>
    </source>
</evidence>
<dbReference type="EMBL" id="MU277312">
    <property type="protein sequence ID" value="KAI0055093.1"/>
    <property type="molecule type" value="Genomic_DNA"/>
</dbReference>
<reference evidence="1" key="1">
    <citation type="submission" date="2021-03" db="EMBL/GenBank/DDBJ databases">
        <authorList>
            <consortium name="DOE Joint Genome Institute"/>
            <person name="Ahrendt S."/>
            <person name="Looney B.P."/>
            <person name="Miyauchi S."/>
            <person name="Morin E."/>
            <person name="Drula E."/>
            <person name="Courty P.E."/>
            <person name="Chicoki N."/>
            <person name="Fauchery L."/>
            <person name="Kohler A."/>
            <person name="Kuo A."/>
            <person name="Labutti K."/>
            <person name="Pangilinan J."/>
            <person name="Lipzen A."/>
            <person name="Riley R."/>
            <person name="Andreopoulos W."/>
            <person name="He G."/>
            <person name="Johnson J."/>
            <person name="Barry K.W."/>
            <person name="Grigoriev I.V."/>
            <person name="Nagy L."/>
            <person name="Hibbett D."/>
            <person name="Henrissat B."/>
            <person name="Matheny P.B."/>
            <person name="Labbe J."/>
            <person name="Martin F."/>
        </authorList>
    </citation>
    <scope>NUCLEOTIDE SEQUENCE</scope>
    <source>
        <strain evidence="1">HHB10654</strain>
    </source>
</reference>
<name>A0ACB8SF29_9AGAM</name>
<proteinExistence type="predicted"/>
<reference evidence="1" key="2">
    <citation type="journal article" date="2022" name="New Phytol.">
        <title>Evolutionary transition to the ectomycorrhizal habit in the genomes of a hyperdiverse lineage of mushroom-forming fungi.</title>
        <authorList>
            <person name="Looney B."/>
            <person name="Miyauchi S."/>
            <person name="Morin E."/>
            <person name="Drula E."/>
            <person name="Courty P.E."/>
            <person name="Kohler A."/>
            <person name="Kuo A."/>
            <person name="LaButti K."/>
            <person name="Pangilinan J."/>
            <person name="Lipzen A."/>
            <person name="Riley R."/>
            <person name="Andreopoulos W."/>
            <person name="He G."/>
            <person name="Johnson J."/>
            <person name="Nolan M."/>
            <person name="Tritt A."/>
            <person name="Barry K.W."/>
            <person name="Grigoriev I.V."/>
            <person name="Nagy L.G."/>
            <person name="Hibbett D."/>
            <person name="Henrissat B."/>
            <person name="Matheny P.B."/>
            <person name="Labbe J."/>
            <person name="Martin F.M."/>
        </authorList>
    </citation>
    <scope>NUCLEOTIDE SEQUENCE</scope>
    <source>
        <strain evidence="1">HHB10654</strain>
    </source>
</reference>
<feature type="non-terminal residue" evidence="1">
    <location>
        <position position="1"/>
    </location>
</feature>
<evidence type="ECO:0000313" key="2">
    <source>
        <dbReference type="Proteomes" id="UP000814140"/>
    </source>
</evidence>
<keyword evidence="2" id="KW-1185">Reference proteome</keyword>
<sequence>HSIFIQLSASPETISASTLRLYPLSLERSALLTQLAVGERKAIESAGAGLQLEQEHVEEEFWRRHKRIGERLFNGIEEWRRWAHNKKDGKGTVSDMSLDAQSRPHITRKLCNKVGTSP</sequence>